<keyword evidence="1" id="KW-0472">Membrane</keyword>
<evidence type="ECO:0000256" key="1">
    <source>
        <dbReference type="SAM" id="Phobius"/>
    </source>
</evidence>
<keyword evidence="1" id="KW-0812">Transmembrane</keyword>
<evidence type="ECO:0000313" key="3">
    <source>
        <dbReference type="Proteomes" id="UP000182719"/>
    </source>
</evidence>
<keyword evidence="3" id="KW-1185">Reference proteome</keyword>
<accession>A0A1H8B1P4</accession>
<dbReference type="AlphaFoldDB" id="A0A1H8B1P4"/>
<dbReference type="Proteomes" id="UP000182719">
    <property type="component" value="Unassembled WGS sequence"/>
</dbReference>
<dbReference type="EMBL" id="FOAP01000022">
    <property type="protein sequence ID" value="SEM76179.1"/>
    <property type="molecule type" value="Genomic_DNA"/>
</dbReference>
<evidence type="ECO:0008006" key="4">
    <source>
        <dbReference type="Google" id="ProtNLM"/>
    </source>
</evidence>
<protein>
    <recommendedName>
        <fullName evidence="4">Metal-dependent hydrolase</fullName>
    </recommendedName>
</protein>
<name>A0A1H8B1P4_STIAU</name>
<gene>
    <name evidence="2" type="ORF">SAMN05444354_122123</name>
</gene>
<reference evidence="3" key="1">
    <citation type="submission" date="2016-10" db="EMBL/GenBank/DDBJ databases">
        <authorList>
            <person name="Varghese N."/>
            <person name="Submissions S."/>
        </authorList>
    </citation>
    <scope>NUCLEOTIDE SEQUENCE [LARGE SCALE GENOMIC DNA]</scope>
    <source>
        <strain evidence="3">DSM 17044</strain>
    </source>
</reference>
<feature type="transmembrane region" description="Helical" evidence="1">
    <location>
        <begin position="64"/>
        <end position="86"/>
    </location>
</feature>
<sequence length="187" mass="20296">MQTPGHAVLNLALLSGGASSALVLPIVAGAVAPDVPIVVLYLREKYLRGLPDERIWSESYQRPFWLNLIHGAHSIPLTLLGALVFWALGLPALAAFFASALLHALGDLPVHAQDAHRHFLPFSHYRFISPLSYWDVRHHARIVALVEALLVIGAAGVLGSGASAVGRTVLAAVAAWYLVNYWKNFLR</sequence>
<organism evidence="2 3">
    <name type="scientific">Stigmatella aurantiaca</name>
    <dbReference type="NCBI Taxonomy" id="41"/>
    <lineage>
        <taxon>Bacteria</taxon>
        <taxon>Pseudomonadati</taxon>
        <taxon>Myxococcota</taxon>
        <taxon>Myxococcia</taxon>
        <taxon>Myxococcales</taxon>
        <taxon>Cystobacterineae</taxon>
        <taxon>Archangiaceae</taxon>
        <taxon>Stigmatella</taxon>
    </lineage>
</organism>
<feature type="transmembrane region" description="Helical" evidence="1">
    <location>
        <begin position="164"/>
        <end position="182"/>
    </location>
</feature>
<evidence type="ECO:0000313" key="2">
    <source>
        <dbReference type="EMBL" id="SEM76179.1"/>
    </source>
</evidence>
<keyword evidence="1" id="KW-1133">Transmembrane helix</keyword>
<proteinExistence type="predicted"/>
<feature type="transmembrane region" description="Helical" evidence="1">
    <location>
        <begin position="140"/>
        <end position="158"/>
    </location>
</feature>